<feature type="domain" description="Immunoglobulin" evidence="11">
    <location>
        <begin position="302"/>
        <end position="397"/>
    </location>
</feature>
<evidence type="ECO:0000313" key="13">
    <source>
        <dbReference type="Proteomes" id="UP000230750"/>
    </source>
</evidence>
<proteinExistence type="predicted"/>
<keyword evidence="7" id="KW-1015">Disulfide bond</keyword>
<keyword evidence="8" id="KW-0675">Receptor</keyword>
<keyword evidence="6" id="KW-0472">Membrane</keyword>
<organism evidence="12 13">
    <name type="scientific">Stichopus japonicus</name>
    <name type="common">Sea cucumber</name>
    <dbReference type="NCBI Taxonomy" id="307972"/>
    <lineage>
        <taxon>Eukaryota</taxon>
        <taxon>Metazoa</taxon>
        <taxon>Echinodermata</taxon>
        <taxon>Eleutherozoa</taxon>
        <taxon>Echinozoa</taxon>
        <taxon>Holothuroidea</taxon>
        <taxon>Aspidochirotacea</taxon>
        <taxon>Aspidochirotida</taxon>
        <taxon>Stichopodidae</taxon>
        <taxon>Apostichopus</taxon>
    </lineage>
</organism>
<keyword evidence="9" id="KW-0325">Glycoprotein</keyword>
<dbReference type="EMBL" id="MRZV01000398">
    <property type="protein sequence ID" value="PIK50931.1"/>
    <property type="molecule type" value="Genomic_DNA"/>
</dbReference>
<dbReference type="SUPFAM" id="SSF48726">
    <property type="entry name" value="Immunoglobulin"/>
    <property type="match status" value="2"/>
</dbReference>
<dbReference type="InterPro" id="IPR013783">
    <property type="entry name" value="Ig-like_fold"/>
</dbReference>
<dbReference type="InterPro" id="IPR036179">
    <property type="entry name" value="Ig-like_dom_sf"/>
</dbReference>
<name>A0A2G8KSD7_STIJA</name>
<dbReference type="InterPro" id="IPR013106">
    <property type="entry name" value="Ig_V-set"/>
</dbReference>
<dbReference type="Gene3D" id="2.60.40.10">
    <property type="entry name" value="Immunoglobulins"/>
    <property type="match status" value="2"/>
</dbReference>
<evidence type="ECO:0000256" key="2">
    <source>
        <dbReference type="ARBA" id="ARBA00022475"/>
    </source>
</evidence>
<dbReference type="Proteomes" id="UP000230750">
    <property type="component" value="Unassembled WGS sequence"/>
</dbReference>
<keyword evidence="2" id="KW-1003">Cell membrane</keyword>
<reference evidence="12 13" key="1">
    <citation type="journal article" date="2017" name="PLoS Biol.">
        <title>The sea cucumber genome provides insights into morphological evolution and visceral regeneration.</title>
        <authorList>
            <person name="Zhang X."/>
            <person name="Sun L."/>
            <person name="Yuan J."/>
            <person name="Sun Y."/>
            <person name="Gao Y."/>
            <person name="Zhang L."/>
            <person name="Li S."/>
            <person name="Dai H."/>
            <person name="Hamel J.F."/>
            <person name="Liu C."/>
            <person name="Yu Y."/>
            <person name="Liu S."/>
            <person name="Lin W."/>
            <person name="Guo K."/>
            <person name="Jin S."/>
            <person name="Xu P."/>
            <person name="Storey K.B."/>
            <person name="Huan P."/>
            <person name="Zhang T."/>
            <person name="Zhou Y."/>
            <person name="Zhang J."/>
            <person name="Lin C."/>
            <person name="Li X."/>
            <person name="Xing L."/>
            <person name="Huo D."/>
            <person name="Sun M."/>
            <person name="Wang L."/>
            <person name="Mercier A."/>
            <person name="Li F."/>
            <person name="Yang H."/>
            <person name="Xiang J."/>
        </authorList>
    </citation>
    <scope>NUCLEOTIDE SEQUENCE [LARGE SCALE GENOMIC DNA]</scope>
    <source>
        <strain evidence="12">Shaxun</strain>
        <tissue evidence="12">Muscle</tissue>
    </source>
</reference>
<comment type="subcellular location">
    <subcellularLocation>
        <location evidence="1">Cell membrane</location>
        <topology evidence="1">Single-pass type I membrane protein</topology>
    </subcellularLocation>
</comment>
<accession>A0A2G8KSD7</accession>
<evidence type="ECO:0000313" key="12">
    <source>
        <dbReference type="EMBL" id="PIK50931.1"/>
    </source>
</evidence>
<dbReference type="PANTHER" id="PTHR25466">
    <property type="entry name" value="T-LYMPHOCYTE ACTIVATION ANTIGEN"/>
    <property type="match status" value="1"/>
</dbReference>
<sequence>MSPKRTKPAMRSNFSEKAEPQGYVTNFSKCLTVSSLTPTTETHLSKSILEIATIVKITLPPVVAFYLNVLRIIGLFGCVCATCQSPQYVEVGGSAVLKCDFDVNTYNVYWYKNVSDSIPLIRFEKGNVPPISGSGFVDASYTIDQKGSLIIFDVTKSEEGTYKVLSYSITSGISETHLVVVYAHATCEEEFPLINYCKGQNTCLVDFDSFQRLSCSFGCTEPAVELRWYIKHEGYKETIVVNDTEESDGTLTIHISSIEINKYIREPLTQLVCEARGAAIGTRVLKSSIFIDNSDGWQSNGGNTKYYQINSRAILSCGENTEPSTFIWEKITGNKTEVFMFHDGERQHLLIENSQWYATERSTLVVKQVDITSEGIYRCKFYDGENYGAYEITLIVLVSPSPPFLLVDGCPQNTQPCIVNINKNISYFNLTCKVYEVYPQLTLHIENNSHKDWNFGVIHTLPMEETIDTLSVRLLCFSYLSLSAVMRTYS</sequence>
<evidence type="ECO:0000256" key="9">
    <source>
        <dbReference type="ARBA" id="ARBA00023180"/>
    </source>
</evidence>
<keyword evidence="13" id="KW-1185">Reference proteome</keyword>
<keyword evidence="3" id="KW-0812">Transmembrane</keyword>
<protein>
    <recommendedName>
        <fullName evidence="11">Immunoglobulin domain-containing protein</fullName>
    </recommendedName>
</protein>
<keyword evidence="5" id="KW-1133">Transmembrane helix</keyword>
<evidence type="ECO:0000256" key="10">
    <source>
        <dbReference type="ARBA" id="ARBA00023319"/>
    </source>
</evidence>
<dbReference type="AlphaFoldDB" id="A0A2G8KSD7"/>
<keyword evidence="4" id="KW-0732">Signal</keyword>
<evidence type="ECO:0000259" key="11">
    <source>
        <dbReference type="SMART" id="SM00409"/>
    </source>
</evidence>
<evidence type="ECO:0000256" key="5">
    <source>
        <dbReference type="ARBA" id="ARBA00022989"/>
    </source>
</evidence>
<evidence type="ECO:0000256" key="1">
    <source>
        <dbReference type="ARBA" id="ARBA00004251"/>
    </source>
</evidence>
<evidence type="ECO:0000256" key="4">
    <source>
        <dbReference type="ARBA" id="ARBA00022729"/>
    </source>
</evidence>
<dbReference type="GO" id="GO:0007166">
    <property type="term" value="P:cell surface receptor signaling pathway"/>
    <property type="evidence" value="ECO:0007669"/>
    <property type="project" value="TreeGrafter"/>
</dbReference>
<evidence type="ECO:0000256" key="8">
    <source>
        <dbReference type="ARBA" id="ARBA00023170"/>
    </source>
</evidence>
<dbReference type="InterPro" id="IPR051713">
    <property type="entry name" value="T-cell_Activation_Regulation"/>
</dbReference>
<dbReference type="Pfam" id="PF07686">
    <property type="entry name" value="V-set"/>
    <property type="match status" value="1"/>
</dbReference>
<comment type="caution">
    <text evidence="12">The sequence shown here is derived from an EMBL/GenBank/DDBJ whole genome shotgun (WGS) entry which is preliminary data.</text>
</comment>
<dbReference type="GO" id="GO:0071222">
    <property type="term" value="P:cellular response to lipopolysaccharide"/>
    <property type="evidence" value="ECO:0007669"/>
    <property type="project" value="TreeGrafter"/>
</dbReference>
<evidence type="ECO:0000256" key="7">
    <source>
        <dbReference type="ARBA" id="ARBA00023157"/>
    </source>
</evidence>
<keyword evidence="10" id="KW-0393">Immunoglobulin domain</keyword>
<dbReference type="InterPro" id="IPR003599">
    <property type="entry name" value="Ig_sub"/>
</dbReference>
<dbReference type="SMART" id="SM00409">
    <property type="entry name" value="IG"/>
    <property type="match status" value="2"/>
</dbReference>
<gene>
    <name evidence="12" type="ORF">BSL78_12186</name>
</gene>
<dbReference type="GO" id="GO:0009897">
    <property type="term" value="C:external side of plasma membrane"/>
    <property type="evidence" value="ECO:0007669"/>
    <property type="project" value="TreeGrafter"/>
</dbReference>
<dbReference type="GO" id="GO:0006955">
    <property type="term" value="P:immune response"/>
    <property type="evidence" value="ECO:0007669"/>
    <property type="project" value="TreeGrafter"/>
</dbReference>
<evidence type="ECO:0000256" key="3">
    <source>
        <dbReference type="ARBA" id="ARBA00022692"/>
    </source>
</evidence>
<feature type="domain" description="Immunoglobulin" evidence="11">
    <location>
        <begin position="84"/>
        <end position="181"/>
    </location>
</feature>
<dbReference type="OrthoDB" id="6431884at2759"/>
<evidence type="ECO:0000256" key="6">
    <source>
        <dbReference type="ARBA" id="ARBA00023136"/>
    </source>
</evidence>
<dbReference type="PANTHER" id="PTHR25466:SF9">
    <property type="entry name" value="FIBRONECTIN TYPE-III DOMAIN-CONTAINING PROTEIN"/>
    <property type="match status" value="1"/>
</dbReference>